<gene>
    <name evidence="2" type="ORF">MUK42_28015</name>
</gene>
<organism evidence="2 3">
    <name type="scientific">Musa troglodytarum</name>
    <name type="common">fe'i banana</name>
    <dbReference type="NCBI Taxonomy" id="320322"/>
    <lineage>
        <taxon>Eukaryota</taxon>
        <taxon>Viridiplantae</taxon>
        <taxon>Streptophyta</taxon>
        <taxon>Embryophyta</taxon>
        <taxon>Tracheophyta</taxon>
        <taxon>Spermatophyta</taxon>
        <taxon>Magnoliopsida</taxon>
        <taxon>Liliopsida</taxon>
        <taxon>Zingiberales</taxon>
        <taxon>Musaceae</taxon>
        <taxon>Musa</taxon>
    </lineage>
</organism>
<reference evidence="2" key="1">
    <citation type="submission" date="2022-05" db="EMBL/GenBank/DDBJ databases">
        <title>The Musa troglodytarum L. genome provides insights into the mechanism of non-climacteric behaviour and enrichment of carotenoids.</title>
        <authorList>
            <person name="Wang J."/>
        </authorList>
    </citation>
    <scope>NUCLEOTIDE SEQUENCE</scope>
    <source>
        <tissue evidence="2">Leaf</tissue>
    </source>
</reference>
<evidence type="ECO:0000256" key="1">
    <source>
        <dbReference type="SAM" id="MobiDB-lite"/>
    </source>
</evidence>
<sequence>MISVLIMGNTCVGRSLSKNGFFQSVSATIWQNQLNKEALPAANGKATGEGTLDATASARSDTDAPQPVKIQNEETKSAIVPEWRPSWHLTHPQRTIRRSPTMSTESLLWQDFRQN</sequence>
<feature type="region of interest" description="Disordered" evidence="1">
    <location>
        <begin position="40"/>
        <end position="77"/>
    </location>
</feature>
<accession>A0A9E7FXJ5</accession>
<proteinExistence type="predicted"/>
<dbReference type="Proteomes" id="UP001055439">
    <property type="component" value="Chromosome 5"/>
</dbReference>
<dbReference type="EMBL" id="CP097507">
    <property type="protein sequence ID" value="URE04906.1"/>
    <property type="molecule type" value="Genomic_DNA"/>
</dbReference>
<evidence type="ECO:0000313" key="2">
    <source>
        <dbReference type="EMBL" id="URE04906.1"/>
    </source>
</evidence>
<evidence type="ECO:0000313" key="3">
    <source>
        <dbReference type="Proteomes" id="UP001055439"/>
    </source>
</evidence>
<protein>
    <submittedName>
        <fullName evidence="2">Uncharacterized protein</fullName>
    </submittedName>
</protein>
<name>A0A9E7FXJ5_9LILI</name>
<keyword evidence="3" id="KW-1185">Reference proteome</keyword>
<dbReference type="AlphaFoldDB" id="A0A9E7FXJ5"/>